<accession>A0A1H1W276</accession>
<dbReference type="GO" id="GO:0008652">
    <property type="term" value="P:amino acid biosynthetic process"/>
    <property type="evidence" value="ECO:0007669"/>
    <property type="project" value="UniProtKB-UniRule"/>
</dbReference>
<comment type="catalytic activity">
    <reaction evidence="2">
        <text>chorismate = prephenate</text>
        <dbReference type="Rhea" id="RHEA:13897"/>
        <dbReference type="ChEBI" id="CHEBI:29748"/>
        <dbReference type="ChEBI" id="CHEBI:29934"/>
        <dbReference type="EC" id="5.4.99.5"/>
    </reaction>
</comment>
<reference evidence="4 5" key="1">
    <citation type="submission" date="2016-10" db="EMBL/GenBank/DDBJ databases">
        <authorList>
            <person name="de Groot N.N."/>
        </authorList>
    </citation>
    <scope>NUCLEOTIDE SEQUENCE [LARGE SCALE GENOMIC DNA]</scope>
    <source>
        <strain evidence="4 5">DSM 22024</strain>
    </source>
</reference>
<dbReference type="InterPro" id="IPR008243">
    <property type="entry name" value="Chorismate_mutase_AroH"/>
</dbReference>
<dbReference type="Pfam" id="PF07736">
    <property type="entry name" value="CM_1"/>
    <property type="match status" value="1"/>
</dbReference>
<dbReference type="EMBL" id="LT629732">
    <property type="protein sequence ID" value="SDS90339.1"/>
    <property type="molecule type" value="Genomic_DNA"/>
</dbReference>
<evidence type="ECO:0000256" key="3">
    <source>
        <dbReference type="SAM" id="MobiDB-lite"/>
    </source>
</evidence>
<dbReference type="GO" id="GO:0046417">
    <property type="term" value="P:chorismate metabolic process"/>
    <property type="evidence" value="ECO:0007669"/>
    <property type="project" value="TreeGrafter"/>
</dbReference>
<dbReference type="NCBIfam" id="TIGR01796">
    <property type="entry name" value="CM_mono_aroH"/>
    <property type="match status" value="1"/>
</dbReference>
<keyword evidence="2" id="KW-0413">Isomerase</keyword>
<sequence length="171" mass="18716">MRTPDSRAPSRTAASPRVAPGEGTVGRVDRLTRNPVRKETTVAVRAVRGATQLEVDEREHLLERVAELVRTVLHSNDLTNDDLISVIFTATSDVQSEFPAYAARLMGMTDVPLLCARELEIGGGMPLVVRLLAHVETDLTRDEVTHVYLHGAAALRRDLAHVHAVPDETQA</sequence>
<keyword evidence="5" id="KW-1185">Reference proteome</keyword>
<dbReference type="GO" id="GO:0009073">
    <property type="term" value="P:aromatic amino acid family biosynthetic process"/>
    <property type="evidence" value="ECO:0007669"/>
    <property type="project" value="UniProtKB-UniRule"/>
</dbReference>
<dbReference type="CDD" id="cd02185">
    <property type="entry name" value="AroH"/>
    <property type="match status" value="1"/>
</dbReference>
<evidence type="ECO:0000256" key="2">
    <source>
        <dbReference type="PROSITE-ProRule" id="PRU00514"/>
    </source>
</evidence>
<dbReference type="Gene3D" id="3.30.1330.40">
    <property type="entry name" value="RutC-like"/>
    <property type="match status" value="1"/>
</dbReference>
<dbReference type="PANTHER" id="PTHR21164">
    <property type="entry name" value="CHORISMATE MUTASE"/>
    <property type="match status" value="1"/>
</dbReference>
<evidence type="ECO:0000313" key="5">
    <source>
        <dbReference type="Proteomes" id="UP000198983"/>
    </source>
</evidence>
<dbReference type="PROSITE" id="PS51167">
    <property type="entry name" value="CHORISMATE_MUT_1"/>
    <property type="match status" value="1"/>
</dbReference>
<evidence type="ECO:0000313" key="4">
    <source>
        <dbReference type="EMBL" id="SDS90339.1"/>
    </source>
</evidence>
<evidence type="ECO:0000256" key="1">
    <source>
        <dbReference type="NCBIfam" id="TIGR01796"/>
    </source>
</evidence>
<protein>
    <recommendedName>
        <fullName evidence="1 2">chorismate mutase</fullName>
        <ecNumber evidence="1 2">5.4.99.5</ecNumber>
    </recommendedName>
</protein>
<dbReference type="STRING" id="117157.SAMN04489717_4286"/>
<dbReference type="Proteomes" id="UP000198983">
    <property type="component" value="Chromosome I"/>
</dbReference>
<gene>
    <name evidence="4" type="ORF">SAMN04489717_4286</name>
</gene>
<dbReference type="GO" id="GO:0004106">
    <property type="term" value="F:chorismate mutase activity"/>
    <property type="evidence" value="ECO:0007669"/>
    <property type="project" value="UniProtKB-UniRule"/>
</dbReference>
<keyword evidence="2" id="KW-0057">Aromatic amino acid biosynthesis</keyword>
<keyword evidence="2" id="KW-0028">Amino-acid biosynthesis</keyword>
<dbReference type="InterPro" id="IPR035959">
    <property type="entry name" value="RutC-like_sf"/>
</dbReference>
<organism evidence="4 5">
    <name type="scientific">Actinopolymorpha singaporensis</name>
    <dbReference type="NCBI Taxonomy" id="117157"/>
    <lineage>
        <taxon>Bacteria</taxon>
        <taxon>Bacillati</taxon>
        <taxon>Actinomycetota</taxon>
        <taxon>Actinomycetes</taxon>
        <taxon>Propionibacteriales</taxon>
        <taxon>Actinopolymorphaceae</taxon>
        <taxon>Actinopolymorpha</taxon>
    </lineage>
</organism>
<proteinExistence type="predicted"/>
<dbReference type="EC" id="5.4.99.5" evidence="1 2"/>
<feature type="region of interest" description="Disordered" evidence="3">
    <location>
        <begin position="1"/>
        <end position="25"/>
    </location>
</feature>
<dbReference type="AlphaFoldDB" id="A0A1H1W276"/>
<name>A0A1H1W276_9ACTN</name>
<dbReference type="PANTHER" id="PTHR21164:SF0">
    <property type="entry name" value="CHORISMATE MUTASE AROH"/>
    <property type="match status" value="1"/>
</dbReference>
<dbReference type="SUPFAM" id="SSF55298">
    <property type="entry name" value="YjgF-like"/>
    <property type="match status" value="1"/>
</dbReference>